<protein>
    <submittedName>
        <fullName evidence="1">Uncharacterized protein</fullName>
    </submittedName>
</protein>
<sequence>QQVCVSAPLCQGSPDPRDIIQQSHAPFETRPSRQFFDRVRFLIGRDSTHILPGDLPFDS</sequence>
<feature type="non-terminal residue" evidence="1">
    <location>
        <position position="59"/>
    </location>
</feature>
<keyword evidence="2" id="KW-1185">Reference proteome</keyword>
<dbReference type="Proteomes" id="UP001529510">
    <property type="component" value="Unassembled WGS sequence"/>
</dbReference>
<accession>A0ABD0R7M2</accession>
<evidence type="ECO:0000313" key="2">
    <source>
        <dbReference type="Proteomes" id="UP001529510"/>
    </source>
</evidence>
<dbReference type="AlphaFoldDB" id="A0ABD0R7M2"/>
<dbReference type="EMBL" id="JAMKFB020000005">
    <property type="protein sequence ID" value="KAL0193726.1"/>
    <property type="molecule type" value="Genomic_DNA"/>
</dbReference>
<feature type="non-terminal residue" evidence="1">
    <location>
        <position position="1"/>
    </location>
</feature>
<organism evidence="1 2">
    <name type="scientific">Cirrhinus mrigala</name>
    <name type="common">Mrigala</name>
    <dbReference type="NCBI Taxonomy" id="683832"/>
    <lineage>
        <taxon>Eukaryota</taxon>
        <taxon>Metazoa</taxon>
        <taxon>Chordata</taxon>
        <taxon>Craniata</taxon>
        <taxon>Vertebrata</taxon>
        <taxon>Euteleostomi</taxon>
        <taxon>Actinopterygii</taxon>
        <taxon>Neopterygii</taxon>
        <taxon>Teleostei</taxon>
        <taxon>Ostariophysi</taxon>
        <taxon>Cypriniformes</taxon>
        <taxon>Cyprinidae</taxon>
        <taxon>Labeoninae</taxon>
        <taxon>Labeonini</taxon>
        <taxon>Cirrhinus</taxon>
    </lineage>
</organism>
<proteinExistence type="predicted"/>
<comment type="caution">
    <text evidence="1">The sequence shown here is derived from an EMBL/GenBank/DDBJ whole genome shotgun (WGS) entry which is preliminary data.</text>
</comment>
<name>A0ABD0R7M2_CIRMR</name>
<evidence type="ECO:0000313" key="1">
    <source>
        <dbReference type="EMBL" id="KAL0193726.1"/>
    </source>
</evidence>
<gene>
    <name evidence="1" type="ORF">M9458_012022</name>
</gene>
<reference evidence="1 2" key="1">
    <citation type="submission" date="2024-05" db="EMBL/GenBank/DDBJ databases">
        <title>Genome sequencing and assembly of Indian major carp, Cirrhinus mrigala (Hamilton, 1822).</title>
        <authorList>
            <person name="Mohindra V."/>
            <person name="Chowdhury L.M."/>
            <person name="Lal K."/>
            <person name="Jena J.K."/>
        </authorList>
    </citation>
    <scope>NUCLEOTIDE SEQUENCE [LARGE SCALE GENOMIC DNA]</scope>
    <source>
        <strain evidence="1">CM1030</strain>
        <tissue evidence="1">Blood</tissue>
    </source>
</reference>